<evidence type="ECO:0000313" key="2">
    <source>
        <dbReference type="EMBL" id="MBE1513632.1"/>
    </source>
</evidence>
<dbReference type="EMBL" id="JADBEE010000001">
    <property type="protein sequence ID" value="MBE1513632.1"/>
    <property type="molecule type" value="Genomic_DNA"/>
</dbReference>
<proteinExistence type="predicted"/>
<evidence type="ECO:0000313" key="3">
    <source>
        <dbReference type="Proteomes" id="UP000636579"/>
    </source>
</evidence>
<protein>
    <submittedName>
        <fullName evidence="2">Uncharacterized protein</fullName>
    </submittedName>
</protein>
<reference evidence="2 3" key="1">
    <citation type="submission" date="2020-10" db="EMBL/GenBank/DDBJ databases">
        <title>Sequencing the genomes of 1000 actinobacteria strains.</title>
        <authorList>
            <person name="Klenk H.-P."/>
        </authorList>
    </citation>
    <scope>NUCLEOTIDE SEQUENCE [LARGE SCALE GENOMIC DNA]</scope>
    <source>
        <strain evidence="2 3">DSM 15474</strain>
    </source>
</reference>
<gene>
    <name evidence="2" type="ORF">H4W26_000387</name>
</gene>
<accession>A0ABR9J3Q6</accession>
<dbReference type="Proteomes" id="UP000636579">
    <property type="component" value="Unassembled WGS sequence"/>
</dbReference>
<evidence type="ECO:0000256" key="1">
    <source>
        <dbReference type="SAM" id="Phobius"/>
    </source>
</evidence>
<keyword evidence="1" id="KW-1133">Transmembrane helix</keyword>
<organism evidence="2 3">
    <name type="scientific">Nesterenkonia halotolerans</name>
    <dbReference type="NCBI Taxonomy" id="225325"/>
    <lineage>
        <taxon>Bacteria</taxon>
        <taxon>Bacillati</taxon>
        <taxon>Actinomycetota</taxon>
        <taxon>Actinomycetes</taxon>
        <taxon>Micrococcales</taxon>
        <taxon>Micrococcaceae</taxon>
        <taxon>Nesterenkonia</taxon>
    </lineage>
</organism>
<sequence length="156" mass="16060">MMLRIRRTAAVGAATSGILHLLMLGHGGHLGWSLLMAAMAIVCLPCAGHLWRMASVRSWALIGVMNSGMLAVHLGMLTAADSAQLAPAGGLTSAAGRVLAEGVAIPAHSHGDSVISLAGLHPVLLPLATAVAALEIVLAGLGWYLLRRADRTVPQR</sequence>
<feature type="transmembrane region" description="Helical" evidence="1">
    <location>
        <begin position="58"/>
        <end position="80"/>
    </location>
</feature>
<keyword evidence="1" id="KW-0472">Membrane</keyword>
<keyword evidence="3" id="KW-1185">Reference proteome</keyword>
<name>A0ABR9J3Q6_9MICC</name>
<comment type="caution">
    <text evidence="2">The sequence shown here is derived from an EMBL/GenBank/DDBJ whole genome shotgun (WGS) entry which is preliminary data.</text>
</comment>
<feature type="transmembrane region" description="Helical" evidence="1">
    <location>
        <begin position="34"/>
        <end position="51"/>
    </location>
</feature>
<keyword evidence="1" id="KW-0812">Transmembrane</keyword>
<feature type="transmembrane region" description="Helical" evidence="1">
    <location>
        <begin position="123"/>
        <end position="146"/>
    </location>
</feature>
<dbReference type="RefSeq" id="WP_192590497.1">
    <property type="nucleotide sequence ID" value="NZ_JADBEE010000001.1"/>
</dbReference>